<reference evidence="8" key="2">
    <citation type="journal article" date="2016" name="Front. Microbiol.">
        <title>The Regulatory Protein RosR Affects Rhizobium leguminosarum bv. trifolii Protein Profiles, Cell Surface Properties, and Symbiosis with Clover.</title>
        <authorList>
            <person name="Rachwal K."/>
            <person name="Boguszewska A."/>
            <person name="Kopcinska J."/>
            <person name="Karas M."/>
            <person name="Tchorzewski M."/>
            <person name="Janczarek M."/>
        </authorList>
    </citation>
    <scope>NUCLEOTIDE SEQUENCE</scope>
    <source>
        <strain evidence="8">Rt24.2</strain>
    </source>
</reference>
<dbReference type="SUPFAM" id="SSF88659">
    <property type="entry name" value="Sigma3 and sigma4 domains of RNA polymerase sigma factors"/>
    <property type="match status" value="1"/>
</dbReference>
<sequence length="252" mass="28256">MSAGTRRRLTVLNSIPCEGGYSPHAYVIALQGRASFRDAQRTLYTLNCRRKIFESTCNQSVIHANDIADDMTSAHSEQALKMLMLLSLDGDEAAYRRLLVTLRALLVGYYGGRIGTTAKSDTEDLVQETLLALHSRRATYDRERPFTAWFFSIARYKLIDHHRKHGGRHKAEMELDEEIEDDFREDAIAARMDVERLLSGLPQHQQDLIRQVKLEGQSVADTASRTGQSESAVKGGVHRGIKALAARLRGGM</sequence>
<accession>A0A1C9I1G1</accession>
<dbReference type="InterPro" id="IPR013325">
    <property type="entry name" value="RNA_pol_sigma_r2"/>
</dbReference>
<dbReference type="InterPro" id="IPR013249">
    <property type="entry name" value="RNA_pol_sigma70_r4_t2"/>
</dbReference>
<dbReference type="NCBIfam" id="NF009191">
    <property type="entry name" value="PRK12539.1"/>
    <property type="match status" value="1"/>
</dbReference>
<comment type="similarity">
    <text evidence="1">Belongs to the sigma-70 factor family. ECF subfamily.</text>
</comment>
<dbReference type="Gene3D" id="1.10.10.10">
    <property type="entry name" value="Winged helix-like DNA-binding domain superfamily/Winged helix DNA-binding domain"/>
    <property type="match status" value="1"/>
</dbReference>
<dbReference type="InterPro" id="IPR007627">
    <property type="entry name" value="RNA_pol_sigma70_r2"/>
</dbReference>
<dbReference type="Pfam" id="PF04542">
    <property type="entry name" value="Sigma70_r2"/>
    <property type="match status" value="1"/>
</dbReference>
<dbReference type="InterPro" id="IPR014284">
    <property type="entry name" value="RNA_pol_sigma-70_dom"/>
</dbReference>
<keyword evidence="2" id="KW-0805">Transcription regulation</keyword>
<evidence type="ECO:0000256" key="5">
    <source>
        <dbReference type="ARBA" id="ARBA00023163"/>
    </source>
</evidence>
<dbReference type="InterPro" id="IPR013324">
    <property type="entry name" value="RNA_pol_sigma_r3/r4-like"/>
</dbReference>
<dbReference type="EMBL" id="KX490369">
    <property type="protein sequence ID" value="AOO92733.1"/>
    <property type="molecule type" value="Genomic_DNA"/>
</dbReference>
<dbReference type="GO" id="GO:0016987">
    <property type="term" value="F:sigma factor activity"/>
    <property type="evidence" value="ECO:0007669"/>
    <property type="project" value="UniProtKB-KW"/>
</dbReference>
<organism evidence="8">
    <name type="scientific">Rhizobium leguminosarum bv. trifolii</name>
    <dbReference type="NCBI Taxonomy" id="386"/>
    <lineage>
        <taxon>Bacteria</taxon>
        <taxon>Pseudomonadati</taxon>
        <taxon>Pseudomonadota</taxon>
        <taxon>Alphaproteobacteria</taxon>
        <taxon>Hyphomicrobiales</taxon>
        <taxon>Rhizobiaceae</taxon>
        <taxon>Rhizobium/Agrobacterium group</taxon>
        <taxon>Rhizobium</taxon>
    </lineage>
</organism>
<keyword evidence="5" id="KW-0804">Transcription</keyword>
<evidence type="ECO:0000313" key="8">
    <source>
        <dbReference type="EMBL" id="AOO92733.1"/>
    </source>
</evidence>
<evidence type="ECO:0000256" key="2">
    <source>
        <dbReference type="ARBA" id="ARBA00023015"/>
    </source>
</evidence>
<name>A0A1C9I1G1_RHILT</name>
<dbReference type="Pfam" id="PF08281">
    <property type="entry name" value="Sigma70_r4_2"/>
    <property type="match status" value="1"/>
</dbReference>
<reference evidence="8" key="1">
    <citation type="journal article" date="2015" name="BMC Genomics">
        <title>Transcriptome profiling of a Rhizobium leguminosarum bv. trifolii rosR mutant reveals the role of the transcriptional regulator RosR in motility, synthesis of cell-surface components, and other cellular processes.</title>
        <authorList>
            <person name="Rachwal K."/>
            <person name="Matczynska E."/>
            <person name="Janczarek M."/>
        </authorList>
    </citation>
    <scope>NUCLEOTIDE SEQUENCE</scope>
    <source>
        <strain evidence="8">Rt24.2</strain>
    </source>
</reference>
<proteinExistence type="inferred from homology"/>
<evidence type="ECO:0000256" key="4">
    <source>
        <dbReference type="ARBA" id="ARBA00023125"/>
    </source>
</evidence>
<feature type="domain" description="RNA polymerase sigma factor 70 region 4 type 2" evidence="7">
    <location>
        <begin position="192"/>
        <end position="244"/>
    </location>
</feature>
<dbReference type="InterPro" id="IPR039425">
    <property type="entry name" value="RNA_pol_sigma-70-like"/>
</dbReference>
<dbReference type="InterPro" id="IPR036388">
    <property type="entry name" value="WH-like_DNA-bd_sf"/>
</dbReference>
<keyword evidence="3" id="KW-0731">Sigma factor</keyword>
<evidence type="ECO:0000259" key="7">
    <source>
        <dbReference type="Pfam" id="PF08281"/>
    </source>
</evidence>
<dbReference type="PANTHER" id="PTHR43133:SF58">
    <property type="entry name" value="ECF RNA POLYMERASE SIGMA FACTOR SIGD"/>
    <property type="match status" value="1"/>
</dbReference>
<dbReference type="GO" id="GO:0003677">
    <property type="term" value="F:DNA binding"/>
    <property type="evidence" value="ECO:0007669"/>
    <property type="project" value="UniProtKB-KW"/>
</dbReference>
<dbReference type="AlphaFoldDB" id="A0A1C9I1G1"/>
<dbReference type="Gene3D" id="1.10.1740.10">
    <property type="match status" value="1"/>
</dbReference>
<dbReference type="PANTHER" id="PTHR43133">
    <property type="entry name" value="RNA POLYMERASE ECF-TYPE SIGMA FACTO"/>
    <property type="match status" value="1"/>
</dbReference>
<protein>
    <submittedName>
        <fullName evidence="8">RNA polymerase sigma70</fullName>
    </submittedName>
</protein>
<keyword evidence="4" id="KW-0238">DNA-binding</keyword>
<dbReference type="NCBIfam" id="TIGR02937">
    <property type="entry name" value="sigma70-ECF"/>
    <property type="match status" value="1"/>
</dbReference>
<dbReference type="GO" id="GO:0006352">
    <property type="term" value="P:DNA-templated transcription initiation"/>
    <property type="evidence" value="ECO:0007669"/>
    <property type="project" value="InterPro"/>
</dbReference>
<evidence type="ECO:0000259" key="6">
    <source>
        <dbReference type="Pfam" id="PF04542"/>
    </source>
</evidence>
<evidence type="ECO:0000256" key="1">
    <source>
        <dbReference type="ARBA" id="ARBA00010641"/>
    </source>
</evidence>
<feature type="domain" description="RNA polymerase sigma-70 region 2" evidence="6">
    <location>
        <begin position="96"/>
        <end position="166"/>
    </location>
</feature>
<dbReference type="SUPFAM" id="SSF88946">
    <property type="entry name" value="Sigma2 domain of RNA polymerase sigma factors"/>
    <property type="match status" value="1"/>
</dbReference>
<evidence type="ECO:0000256" key="3">
    <source>
        <dbReference type="ARBA" id="ARBA00023082"/>
    </source>
</evidence>